<keyword evidence="1" id="KW-1185">Reference proteome</keyword>
<evidence type="ECO:0000313" key="2">
    <source>
        <dbReference type="WBParaSite" id="SMUV_0001109801-mRNA-1"/>
    </source>
</evidence>
<sequence length="214" mass="24398">MSGSIRRSVAPTLKRLQDFLHEILELPITGEEANTSKTYDDYLRKVRTHLIQPKRSVGFLENYNNRWLDILATLKGEDLKKEQATYDAMADDPEGLINIVEQASVRRGYLEADIAEAERASNRNYNSKSASCKRELNITNMTNSIRNENERTLPSSLHTMGQTNEIRLQQASVINRVLMSKDRKTSPNSDNGAIAMVKFQKPQQVLVLRHPTRL</sequence>
<protein>
    <submittedName>
        <fullName evidence="2">Uncharacterized protein</fullName>
    </submittedName>
</protein>
<reference evidence="2" key="1">
    <citation type="submission" date="2017-02" db="UniProtKB">
        <authorList>
            <consortium name="WormBaseParasite"/>
        </authorList>
    </citation>
    <scope>IDENTIFICATION</scope>
</reference>
<dbReference type="AlphaFoldDB" id="A0A0N5B1D5"/>
<proteinExistence type="predicted"/>
<dbReference type="Proteomes" id="UP000046393">
    <property type="component" value="Unplaced"/>
</dbReference>
<dbReference type="WBParaSite" id="SMUV_0001109801-mRNA-1">
    <property type="protein sequence ID" value="SMUV_0001109801-mRNA-1"/>
    <property type="gene ID" value="SMUV_0001109801"/>
</dbReference>
<evidence type="ECO:0000313" key="1">
    <source>
        <dbReference type="Proteomes" id="UP000046393"/>
    </source>
</evidence>
<accession>A0A0N5B1D5</accession>
<organism evidence="1 2">
    <name type="scientific">Syphacia muris</name>
    <dbReference type="NCBI Taxonomy" id="451379"/>
    <lineage>
        <taxon>Eukaryota</taxon>
        <taxon>Metazoa</taxon>
        <taxon>Ecdysozoa</taxon>
        <taxon>Nematoda</taxon>
        <taxon>Chromadorea</taxon>
        <taxon>Rhabditida</taxon>
        <taxon>Spirurina</taxon>
        <taxon>Oxyuridomorpha</taxon>
        <taxon>Oxyuroidea</taxon>
        <taxon>Oxyuridae</taxon>
        <taxon>Syphacia</taxon>
    </lineage>
</organism>
<name>A0A0N5B1D5_9BILA</name>